<evidence type="ECO:0000256" key="2">
    <source>
        <dbReference type="PIRSR" id="PIRSR613078-2"/>
    </source>
</evidence>
<gene>
    <name evidence="3" type="ORF">CH360_08785</name>
    <name evidence="4" type="ORF">CH373_12900</name>
</gene>
<name>A0A2M9ZKL5_9LEPT</name>
<dbReference type="InterPro" id="IPR051021">
    <property type="entry name" value="Mito_Ser/Thr_phosphatase"/>
</dbReference>
<evidence type="ECO:0000313" key="3">
    <source>
        <dbReference type="EMBL" id="PJZ69985.1"/>
    </source>
</evidence>
<sequence>MKSIHLIRHSKSDWETKFSSDKERPLSDRGIKNAKSLRKYIEKFEFFVDLAFISSSKRTTDTYRILTKNLSISKQAKVSDEIYEFEALDFIKMLQRIDEKKSSVLLLGHNPSLEDLANMLVVGSDSRTPSIFSKFPTSSFLSLSLDSESWEDAGNKLCRIERFWIP</sequence>
<evidence type="ECO:0000313" key="5">
    <source>
        <dbReference type="Proteomes" id="UP000231962"/>
    </source>
</evidence>
<protein>
    <submittedName>
        <fullName evidence="4">Phosphohistidine phosphatase</fullName>
    </submittedName>
</protein>
<reference evidence="5 6" key="1">
    <citation type="submission" date="2017-07" db="EMBL/GenBank/DDBJ databases">
        <title>Leptospira spp. isolated from tropical soils.</title>
        <authorList>
            <person name="Thibeaux R."/>
            <person name="Iraola G."/>
            <person name="Ferres I."/>
            <person name="Bierque E."/>
            <person name="Girault D."/>
            <person name="Soupe-Gilbert M.-E."/>
            <person name="Picardeau M."/>
            <person name="Goarant C."/>
        </authorList>
    </citation>
    <scope>NUCLEOTIDE SEQUENCE [LARGE SCALE GENOMIC DNA]</scope>
    <source>
        <strain evidence="4 6">FH1-B-B1</strain>
        <strain evidence="3 5">FH1-B-C1</strain>
    </source>
</reference>
<dbReference type="EMBL" id="NPDY01000006">
    <property type="protein sequence ID" value="PJZ69985.1"/>
    <property type="molecule type" value="Genomic_DNA"/>
</dbReference>
<dbReference type="GO" id="GO:0016787">
    <property type="term" value="F:hydrolase activity"/>
    <property type="evidence" value="ECO:0007669"/>
    <property type="project" value="UniProtKB-KW"/>
</dbReference>
<dbReference type="PANTHER" id="PTHR20935:SF1">
    <property type="entry name" value="SLL1549 PROTEIN"/>
    <property type="match status" value="1"/>
</dbReference>
<evidence type="ECO:0000313" key="6">
    <source>
        <dbReference type="Proteomes" id="UP000231990"/>
    </source>
</evidence>
<dbReference type="OrthoDB" id="9810154at2"/>
<dbReference type="Gene3D" id="3.40.50.1240">
    <property type="entry name" value="Phosphoglycerate mutase-like"/>
    <property type="match status" value="1"/>
</dbReference>
<dbReference type="CDD" id="cd07067">
    <property type="entry name" value="HP_PGM_like"/>
    <property type="match status" value="1"/>
</dbReference>
<organism evidence="4 6">
    <name type="scientific">Leptospira perolatii</name>
    <dbReference type="NCBI Taxonomy" id="2023191"/>
    <lineage>
        <taxon>Bacteria</taxon>
        <taxon>Pseudomonadati</taxon>
        <taxon>Spirochaetota</taxon>
        <taxon>Spirochaetia</taxon>
        <taxon>Leptospirales</taxon>
        <taxon>Leptospiraceae</taxon>
        <taxon>Leptospira</taxon>
    </lineage>
</organism>
<dbReference type="SUPFAM" id="SSF53254">
    <property type="entry name" value="Phosphoglycerate mutase-like"/>
    <property type="match status" value="1"/>
</dbReference>
<dbReference type="AlphaFoldDB" id="A0A2M9ZKL5"/>
<dbReference type="Pfam" id="PF00300">
    <property type="entry name" value="His_Phos_1"/>
    <property type="match status" value="1"/>
</dbReference>
<dbReference type="InterPro" id="IPR029033">
    <property type="entry name" value="His_PPase_superfam"/>
</dbReference>
<dbReference type="InterPro" id="IPR013078">
    <property type="entry name" value="His_Pase_superF_clade-1"/>
</dbReference>
<feature type="binding site" evidence="2">
    <location>
        <position position="58"/>
    </location>
    <ligand>
        <name>substrate</name>
    </ligand>
</feature>
<dbReference type="PANTHER" id="PTHR20935">
    <property type="entry name" value="PHOSPHOGLYCERATE MUTASE-RELATED"/>
    <property type="match status" value="1"/>
</dbReference>
<proteinExistence type="predicted"/>
<comment type="caution">
    <text evidence="4">The sequence shown here is derived from an EMBL/GenBank/DDBJ whole genome shotgun (WGS) entry which is preliminary data.</text>
</comment>
<dbReference type="Proteomes" id="UP000231990">
    <property type="component" value="Unassembled WGS sequence"/>
</dbReference>
<dbReference type="Proteomes" id="UP000231962">
    <property type="component" value="Unassembled WGS sequence"/>
</dbReference>
<accession>A0A2M9ZKL5</accession>
<keyword evidence="5" id="KW-1185">Reference proteome</keyword>
<evidence type="ECO:0000256" key="1">
    <source>
        <dbReference type="ARBA" id="ARBA00022801"/>
    </source>
</evidence>
<evidence type="ECO:0000313" key="4">
    <source>
        <dbReference type="EMBL" id="PJZ72607.1"/>
    </source>
</evidence>
<dbReference type="EMBL" id="NPDZ01000008">
    <property type="protein sequence ID" value="PJZ72607.1"/>
    <property type="molecule type" value="Genomic_DNA"/>
</dbReference>
<keyword evidence="1" id="KW-0378">Hydrolase</keyword>
<dbReference type="RefSeq" id="WP_100713652.1">
    <property type="nucleotide sequence ID" value="NZ_NPDY01000006.1"/>
</dbReference>